<keyword evidence="1" id="KW-1133">Transmembrane helix</keyword>
<name>A0A382PGK8_9ZZZZ</name>
<evidence type="ECO:0000313" key="2">
    <source>
        <dbReference type="EMBL" id="SVC72513.1"/>
    </source>
</evidence>
<proteinExistence type="predicted"/>
<reference evidence="2" key="1">
    <citation type="submission" date="2018-05" db="EMBL/GenBank/DDBJ databases">
        <authorList>
            <person name="Lanie J.A."/>
            <person name="Ng W.-L."/>
            <person name="Kazmierczak K.M."/>
            <person name="Andrzejewski T.M."/>
            <person name="Davidsen T.M."/>
            <person name="Wayne K.J."/>
            <person name="Tettelin H."/>
            <person name="Glass J.I."/>
            <person name="Rusch D."/>
            <person name="Podicherti R."/>
            <person name="Tsui H.-C.T."/>
            <person name="Winkler M.E."/>
        </authorList>
    </citation>
    <scope>NUCLEOTIDE SEQUENCE</scope>
</reference>
<dbReference type="AlphaFoldDB" id="A0A382PGK8"/>
<sequence>MIHSKLVFVYFKIVIIIAINIPTEANLLPFLAVAGDANRFSPMMNKEADKR</sequence>
<dbReference type="EMBL" id="UINC01107271">
    <property type="protein sequence ID" value="SVC72513.1"/>
    <property type="molecule type" value="Genomic_DNA"/>
</dbReference>
<feature type="transmembrane region" description="Helical" evidence="1">
    <location>
        <begin position="7"/>
        <end position="34"/>
    </location>
</feature>
<organism evidence="2">
    <name type="scientific">marine metagenome</name>
    <dbReference type="NCBI Taxonomy" id="408172"/>
    <lineage>
        <taxon>unclassified sequences</taxon>
        <taxon>metagenomes</taxon>
        <taxon>ecological metagenomes</taxon>
    </lineage>
</organism>
<keyword evidence="1" id="KW-0472">Membrane</keyword>
<gene>
    <name evidence="2" type="ORF">METZ01_LOCUS325367</name>
</gene>
<protein>
    <submittedName>
        <fullName evidence="2">Uncharacterized protein</fullName>
    </submittedName>
</protein>
<evidence type="ECO:0000256" key="1">
    <source>
        <dbReference type="SAM" id="Phobius"/>
    </source>
</evidence>
<accession>A0A382PGK8</accession>
<keyword evidence="1" id="KW-0812">Transmembrane</keyword>